<evidence type="ECO:0000313" key="1">
    <source>
        <dbReference type="EMBL" id="EHP30957.1"/>
    </source>
</evidence>
<dbReference type="eggNOG" id="COG0727">
    <property type="taxonomic scope" value="Bacteria"/>
</dbReference>
<dbReference type="PATRIC" id="fig|929558.5.peg.2424"/>
<dbReference type="Proteomes" id="UP000006431">
    <property type="component" value="Unassembled WGS sequence"/>
</dbReference>
<dbReference type="OrthoDB" id="7391735at2"/>
<dbReference type="InterPro" id="IPR005358">
    <property type="entry name" value="Puta_zinc/iron-chelating_dom"/>
</dbReference>
<keyword evidence="2" id="KW-1185">Reference proteome</keyword>
<organism evidence="1 2">
    <name type="scientific">Sulfurimonas gotlandica (strain DSM 19862 / JCM 16533 / GD1)</name>
    <dbReference type="NCBI Taxonomy" id="929558"/>
    <lineage>
        <taxon>Bacteria</taxon>
        <taxon>Pseudomonadati</taxon>
        <taxon>Campylobacterota</taxon>
        <taxon>Epsilonproteobacteria</taxon>
        <taxon>Campylobacterales</taxon>
        <taxon>Sulfurimonadaceae</taxon>
        <taxon>Sulfurimonas</taxon>
    </lineage>
</organism>
<name>B6BN87_SULGG</name>
<evidence type="ECO:0000313" key="2">
    <source>
        <dbReference type="Proteomes" id="UP000006431"/>
    </source>
</evidence>
<proteinExistence type="predicted"/>
<dbReference type="Pfam" id="PF03692">
    <property type="entry name" value="CxxCxxCC"/>
    <property type="match status" value="1"/>
</dbReference>
<comment type="caution">
    <text evidence="1">The sequence shown here is derived from an EMBL/GenBank/DDBJ whole genome shotgun (WGS) entry which is preliminary data.</text>
</comment>
<accession>H1FZ73</accession>
<dbReference type="RefSeq" id="WP_008339888.1">
    <property type="nucleotide sequence ID" value="NZ_AFRZ01000001.1"/>
</dbReference>
<dbReference type="AlphaFoldDB" id="B6BN87"/>
<dbReference type="EMBL" id="AFRZ01000001">
    <property type="protein sequence ID" value="EHP30957.1"/>
    <property type="molecule type" value="Genomic_DNA"/>
</dbReference>
<accession>B6BN87</accession>
<reference evidence="1 2" key="1">
    <citation type="journal article" date="2012" name="Proc. Natl. Acad. Sci. U.S.A.">
        <title>Genome and physiology of a model Epsilonproteobacterium responsible for sulfide detoxification in marine oxygen depletion zones.</title>
        <authorList>
            <person name="Grote J."/>
            <person name="Schott T."/>
            <person name="Bruckner C.G."/>
            <person name="Glockner F.O."/>
            <person name="Jost G."/>
            <person name="Teeling H."/>
            <person name="Labrenz M."/>
            <person name="Jurgens K."/>
        </authorList>
    </citation>
    <scope>NUCLEOTIDE SEQUENCE [LARGE SCALE GENOMIC DNA]</scope>
    <source>
        <strain evidence="1 2">GD1</strain>
    </source>
</reference>
<sequence length="205" mass="23091">MKSECEFPIHKSQEKSTLTMNSAIASGELCMACGLCCTGAIFSHVTISRNAYKRLPEANVSSTNNKIEMNFPCSFFQEGSCSVYHDRPHKCTSYNCKLVKQVISGETSLIEGKEIVDVSKKQANWLILNMPTLNYSNGDSLRSNLFIAHKLFNSRFKNTENPSFTTEEYEFCLNALDYVKGLAISFYTSSLLMKYNDLVMKMSSK</sequence>
<dbReference type="STRING" id="929558.SMGD1_2434"/>
<protein>
    <submittedName>
        <fullName evidence="1">Protein containing UDF0153</fullName>
    </submittedName>
</protein>
<dbReference type="HOGENOM" id="CLU_1376710_0_0_7"/>
<gene>
    <name evidence="1" type="ORF">SMGD1_2434</name>
</gene>